<name>A0ABR7HSJ8_9FIRM</name>
<dbReference type="SUPFAM" id="SSF102405">
    <property type="entry name" value="MCP/YpsA-like"/>
    <property type="match status" value="1"/>
</dbReference>
<dbReference type="Proteomes" id="UP000660021">
    <property type="component" value="Unassembled WGS sequence"/>
</dbReference>
<proteinExistence type="predicted"/>
<evidence type="ECO:0000313" key="2">
    <source>
        <dbReference type="Proteomes" id="UP000660021"/>
    </source>
</evidence>
<gene>
    <name evidence="1" type="ORF">H8S34_06585</name>
</gene>
<dbReference type="Pfam" id="PF06908">
    <property type="entry name" value="YpsA"/>
    <property type="match status" value="1"/>
</dbReference>
<dbReference type="PANTHER" id="PTHR38440:SF1">
    <property type="entry name" value="UPF0398 PROTEIN SPR0331"/>
    <property type="match status" value="1"/>
</dbReference>
<reference evidence="1 2" key="1">
    <citation type="submission" date="2020-08" db="EMBL/GenBank/DDBJ databases">
        <title>Genome public.</title>
        <authorList>
            <person name="Liu C."/>
            <person name="Sun Q."/>
        </authorList>
    </citation>
    <scope>NUCLEOTIDE SEQUENCE [LARGE SCALE GENOMIC DNA]</scope>
    <source>
        <strain evidence="1 2">New-38</strain>
    </source>
</reference>
<evidence type="ECO:0000313" key="1">
    <source>
        <dbReference type="EMBL" id="MBC5730499.1"/>
    </source>
</evidence>
<dbReference type="Gene3D" id="3.40.50.450">
    <property type="match status" value="1"/>
</dbReference>
<dbReference type="PANTHER" id="PTHR38440">
    <property type="entry name" value="UPF0398 PROTEIN YPSA"/>
    <property type="match status" value="1"/>
</dbReference>
<accession>A0ABR7HSJ8</accession>
<organism evidence="1 2">
    <name type="scientific">Pseudoflavonifractor hominis</name>
    <dbReference type="NCBI Taxonomy" id="2763059"/>
    <lineage>
        <taxon>Bacteria</taxon>
        <taxon>Bacillati</taxon>
        <taxon>Bacillota</taxon>
        <taxon>Clostridia</taxon>
        <taxon>Eubacteriales</taxon>
        <taxon>Oscillospiraceae</taxon>
        <taxon>Pseudoflavonifractor</taxon>
    </lineage>
</organism>
<protein>
    <submittedName>
        <fullName evidence="1">DUF1273 family protein</fullName>
    </submittedName>
</protein>
<dbReference type="EMBL" id="JACOPR010000003">
    <property type="protein sequence ID" value="MBC5730499.1"/>
    <property type="molecule type" value="Genomic_DNA"/>
</dbReference>
<keyword evidence="2" id="KW-1185">Reference proteome</keyword>
<comment type="caution">
    <text evidence="1">The sequence shown here is derived from an EMBL/GenBank/DDBJ whole genome shotgun (WGS) entry which is preliminary data.</text>
</comment>
<dbReference type="InterPro" id="IPR010697">
    <property type="entry name" value="YspA"/>
</dbReference>
<sequence>MQNAGDDFLKKARKACAFTGHRPKKLPWGYNETDVRCVALKAALERQIRSLVQEGVTDFLSGMAEGIDLLAAEIVLNLRAEYPCIKLHCILPYKGQETEWSAASQARYHAILAQADSIIYVSRIFRKNCMLERNHFLAAHSDVLLAVYNGEYRGGTAATIHYAQKLGHSVIILDPTK</sequence>